<sequence>MGSSFFDRFAEVSAPEVAYDLFEKLQSECRFKLPGKDISSFLNDKKLWTMVDDQHRSNCGRFERALSEMGIYYLLVSSDRIEELMLKEGLWYIVEEKCSEIKSLTNKSKRLSSKLEELPPQKPENEVERSEKPLYPPNDDLSDEETDESDPESIEVYAGDMEQCRRKLCEVKQELEQMLPAAQFLCSYILKCKAFKKYGAPEFDYSILNLPVEEEAEQDSSEEEEDEQGSEMEEDGSLEGEKDSKSQSASQPSQ</sequence>
<name>A0A317XTT2_9BASI</name>
<feature type="region of interest" description="Disordered" evidence="1">
    <location>
        <begin position="210"/>
        <end position="254"/>
    </location>
</feature>
<dbReference type="Proteomes" id="UP000246740">
    <property type="component" value="Unassembled WGS sequence"/>
</dbReference>
<feature type="compositionally biased region" description="Acidic residues" evidence="1">
    <location>
        <begin position="140"/>
        <end position="152"/>
    </location>
</feature>
<dbReference type="EMBL" id="KZ819190">
    <property type="protein sequence ID" value="PWZ01667.1"/>
    <property type="molecule type" value="Genomic_DNA"/>
</dbReference>
<gene>
    <name evidence="2" type="ORF">BCV70DRAFT_78569</name>
</gene>
<dbReference type="AlphaFoldDB" id="A0A317XTT2"/>
<evidence type="ECO:0000256" key="1">
    <source>
        <dbReference type="SAM" id="MobiDB-lite"/>
    </source>
</evidence>
<dbReference type="InParanoid" id="A0A317XTT2"/>
<evidence type="ECO:0000313" key="3">
    <source>
        <dbReference type="Proteomes" id="UP000246740"/>
    </source>
</evidence>
<feature type="compositionally biased region" description="Acidic residues" evidence="1">
    <location>
        <begin position="212"/>
        <end position="238"/>
    </location>
</feature>
<organism evidence="2 3">
    <name type="scientific">Testicularia cyperi</name>
    <dbReference type="NCBI Taxonomy" id="1882483"/>
    <lineage>
        <taxon>Eukaryota</taxon>
        <taxon>Fungi</taxon>
        <taxon>Dikarya</taxon>
        <taxon>Basidiomycota</taxon>
        <taxon>Ustilaginomycotina</taxon>
        <taxon>Ustilaginomycetes</taxon>
        <taxon>Ustilaginales</taxon>
        <taxon>Anthracoideaceae</taxon>
        <taxon>Testicularia</taxon>
    </lineage>
</organism>
<feature type="compositionally biased region" description="Basic and acidic residues" evidence="1">
    <location>
        <begin position="113"/>
        <end position="132"/>
    </location>
</feature>
<feature type="region of interest" description="Disordered" evidence="1">
    <location>
        <begin position="112"/>
        <end position="152"/>
    </location>
</feature>
<proteinExistence type="predicted"/>
<evidence type="ECO:0000313" key="2">
    <source>
        <dbReference type="EMBL" id="PWZ01667.1"/>
    </source>
</evidence>
<reference evidence="2 3" key="1">
    <citation type="journal article" date="2018" name="Mol. Biol. Evol.">
        <title>Broad Genomic Sampling Reveals a Smut Pathogenic Ancestry of the Fungal Clade Ustilaginomycotina.</title>
        <authorList>
            <person name="Kijpornyongpan T."/>
            <person name="Mondo S.J."/>
            <person name="Barry K."/>
            <person name="Sandor L."/>
            <person name="Lee J."/>
            <person name="Lipzen A."/>
            <person name="Pangilinan J."/>
            <person name="LaButti K."/>
            <person name="Hainaut M."/>
            <person name="Henrissat B."/>
            <person name="Grigoriev I.V."/>
            <person name="Spatafora J.W."/>
            <person name="Aime M.C."/>
        </authorList>
    </citation>
    <scope>NUCLEOTIDE SEQUENCE [LARGE SCALE GENOMIC DNA]</scope>
    <source>
        <strain evidence="2 3">MCA 3645</strain>
    </source>
</reference>
<accession>A0A317XTT2</accession>
<keyword evidence="3" id="KW-1185">Reference proteome</keyword>
<protein>
    <submittedName>
        <fullName evidence="2">Uncharacterized protein</fullName>
    </submittedName>
</protein>